<evidence type="ECO:0000256" key="1">
    <source>
        <dbReference type="ARBA" id="ARBA00007137"/>
    </source>
</evidence>
<keyword evidence="3 4" id="KW-0808">Transferase</keyword>
<dbReference type="EMBL" id="VFPH01000001">
    <property type="protein sequence ID" value="TQM46021.1"/>
    <property type="molecule type" value="Genomic_DNA"/>
</dbReference>
<comment type="similarity">
    <text evidence="1 4">Belongs to the trimethylamine methyltransferase family.</text>
</comment>
<name>A0A543GIW0_9PSEU</name>
<sequence>MFRNAMPRYEILSEEAMATLDGGWRRIVSEIGVEFLSDRALELFRQAGQKVEDQCVIFDPDFVLEQVAKAPRAFDVQARNPAHTVHIGDDSMVFGSVYGPPFVREGDVRRDAKIADFHSFAKLAQSFDAIDSAGGVVCEPEDTPLDSRHLDMTYALQTLTDKIYMGNVVSGVNARDTLAMTEILFGGREAIEATPATISLINCNSPLRWDDRMLEAQFEYSAANQAVVLTPFLLMGAMSPVSIPATLAQQMAEALTGIALSQLIRPGAPVIFGSFLSNIDMQSGSPCFGTPESAIGLLCTGQIARHFGLPVRSGGGLTSSQTPDAQAGYESLMTMLPTFLAGINWVMHSAGWLEGGLVASLEKYVLDVQVLEMLQHEFTPLEIDEASLAFGAHDEVRHGGHFLGAAHTMERFRTCFYRPFVNSSDNYDRWMRGGAKDAAARAADVARKRIDEYEAPPLDDAIREELQAYVTRRRRELGD</sequence>
<evidence type="ECO:0000313" key="5">
    <source>
        <dbReference type="EMBL" id="TQM46021.1"/>
    </source>
</evidence>
<evidence type="ECO:0000313" key="6">
    <source>
        <dbReference type="Proteomes" id="UP000319818"/>
    </source>
</evidence>
<dbReference type="Gene3D" id="3.20.20.480">
    <property type="entry name" value="Trimethylamine methyltransferase-like"/>
    <property type="match status" value="1"/>
</dbReference>
<dbReference type="RefSeq" id="WP_170225645.1">
    <property type="nucleotide sequence ID" value="NZ_VFPH01000001.1"/>
</dbReference>
<dbReference type="InterPro" id="IPR038601">
    <property type="entry name" value="MttB-like_sf"/>
</dbReference>
<proteinExistence type="inferred from homology"/>
<dbReference type="Proteomes" id="UP000319818">
    <property type="component" value="Unassembled WGS sequence"/>
</dbReference>
<dbReference type="GO" id="GO:0008168">
    <property type="term" value="F:methyltransferase activity"/>
    <property type="evidence" value="ECO:0007669"/>
    <property type="project" value="UniProtKB-KW"/>
</dbReference>
<dbReference type="AlphaFoldDB" id="A0A543GIW0"/>
<organism evidence="5 6">
    <name type="scientific">Pseudonocardia cypriaca</name>
    <dbReference type="NCBI Taxonomy" id="882449"/>
    <lineage>
        <taxon>Bacteria</taxon>
        <taxon>Bacillati</taxon>
        <taxon>Actinomycetota</taxon>
        <taxon>Actinomycetes</taxon>
        <taxon>Pseudonocardiales</taxon>
        <taxon>Pseudonocardiaceae</taxon>
        <taxon>Pseudonocardia</taxon>
    </lineage>
</organism>
<keyword evidence="2 5" id="KW-0489">Methyltransferase</keyword>
<evidence type="ECO:0000256" key="4">
    <source>
        <dbReference type="PIRNR" id="PIRNR037567"/>
    </source>
</evidence>
<evidence type="ECO:0000256" key="3">
    <source>
        <dbReference type="ARBA" id="ARBA00022679"/>
    </source>
</evidence>
<accession>A0A543GIW0</accession>
<dbReference type="Pfam" id="PF06253">
    <property type="entry name" value="MTTB"/>
    <property type="match status" value="1"/>
</dbReference>
<keyword evidence="6" id="KW-1185">Reference proteome</keyword>
<protein>
    <recommendedName>
        <fullName evidence="4">Methyltransferase</fullName>
        <ecNumber evidence="4">2.1.1.-</ecNumber>
    </recommendedName>
</protein>
<dbReference type="GO" id="GO:0015948">
    <property type="term" value="P:methanogenesis"/>
    <property type="evidence" value="ECO:0007669"/>
    <property type="project" value="UniProtKB-UniRule"/>
</dbReference>
<dbReference type="InterPro" id="IPR010426">
    <property type="entry name" value="MTTB_MeTrfase"/>
</dbReference>
<reference evidence="5 6" key="1">
    <citation type="submission" date="2019-06" db="EMBL/GenBank/DDBJ databases">
        <title>Sequencing the genomes of 1000 actinobacteria strains.</title>
        <authorList>
            <person name="Klenk H.-P."/>
        </authorList>
    </citation>
    <scope>NUCLEOTIDE SEQUENCE [LARGE SCALE GENOMIC DNA]</scope>
    <source>
        <strain evidence="5 6">DSM 45511</strain>
    </source>
</reference>
<evidence type="ECO:0000256" key="2">
    <source>
        <dbReference type="ARBA" id="ARBA00022603"/>
    </source>
</evidence>
<gene>
    <name evidence="5" type="ORF">FB388_3425</name>
</gene>
<dbReference type="GO" id="GO:0032259">
    <property type="term" value="P:methylation"/>
    <property type="evidence" value="ECO:0007669"/>
    <property type="project" value="UniProtKB-KW"/>
</dbReference>
<comment type="caution">
    <text evidence="5">The sequence shown here is derived from an EMBL/GenBank/DDBJ whole genome shotgun (WGS) entry which is preliminary data.</text>
</comment>
<dbReference type="PIRSF" id="PIRSF037567">
    <property type="entry name" value="MTTB_MeTrfase"/>
    <property type="match status" value="1"/>
</dbReference>
<dbReference type="EC" id="2.1.1.-" evidence="4"/>